<name>A0A2X2T3A4_9ENTR</name>
<keyword evidence="2" id="KW-0547">Nucleotide-binding</keyword>
<dbReference type="Pfam" id="PF03412">
    <property type="entry name" value="Peptidase_C39"/>
    <property type="match status" value="1"/>
</dbReference>
<dbReference type="Gene3D" id="3.90.70.10">
    <property type="entry name" value="Cysteine proteinases"/>
    <property type="match status" value="1"/>
</dbReference>
<organism evidence="2 3">
    <name type="scientific">Cedecea neteri</name>
    <dbReference type="NCBI Taxonomy" id="158822"/>
    <lineage>
        <taxon>Bacteria</taxon>
        <taxon>Pseudomonadati</taxon>
        <taxon>Pseudomonadota</taxon>
        <taxon>Gammaproteobacteria</taxon>
        <taxon>Enterobacterales</taxon>
        <taxon>Enterobacteriaceae</taxon>
        <taxon>Cedecea</taxon>
    </lineage>
</organism>
<evidence type="ECO:0000313" key="3">
    <source>
        <dbReference type="Proteomes" id="UP000251197"/>
    </source>
</evidence>
<accession>A0A2X2T3A4</accession>
<dbReference type="GO" id="GO:0016020">
    <property type="term" value="C:membrane"/>
    <property type="evidence" value="ECO:0007669"/>
    <property type="project" value="InterPro"/>
</dbReference>
<dbReference type="InterPro" id="IPR005074">
    <property type="entry name" value="Peptidase_C39"/>
</dbReference>
<proteinExistence type="predicted"/>
<reference evidence="2 3" key="1">
    <citation type="submission" date="2018-06" db="EMBL/GenBank/DDBJ databases">
        <authorList>
            <consortium name="Pathogen Informatics"/>
            <person name="Doyle S."/>
        </authorList>
    </citation>
    <scope>NUCLEOTIDE SEQUENCE [LARGE SCALE GENOMIC DNA]</scope>
    <source>
        <strain evidence="2 3">NCTC12120</strain>
    </source>
</reference>
<keyword evidence="2" id="KW-0378">Hydrolase</keyword>
<evidence type="ECO:0000259" key="1">
    <source>
        <dbReference type="PROSITE" id="PS50990"/>
    </source>
</evidence>
<dbReference type="GO" id="GO:0006508">
    <property type="term" value="P:proteolysis"/>
    <property type="evidence" value="ECO:0007669"/>
    <property type="project" value="InterPro"/>
</dbReference>
<gene>
    <name evidence="2" type="primary">lagD</name>
    <name evidence="2" type="ORF">NCTC12120_02681</name>
</gene>
<dbReference type="EMBL" id="UAVU01000003">
    <property type="protein sequence ID" value="SQA98784.1"/>
    <property type="molecule type" value="Genomic_DNA"/>
</dbReference>
<dbReference type="EC" id="3.4.22.-" evidence="2"/>
<sequence>MVYQGEVAECGLACASMMLNTLGQNVTLSELRDKWGGGYGSSLNLLVSLLKSYGHEALPVKFDIASIQYLPTPCILHYGGNHYVYVYSQHGDFFQVLNPASGRLMISAEELAQSATGYALILDESLYKEKKKLWEGQKRQRLVG</sequence>
<dbReference type="GO" id="GO:0008233">
    <property type="term" value="F:peptidase activity"/>
    <property type="evidence" value="ECO:0007669"/>
    <property type="project" value="InterPro"/>
</dbReference>
<dbReference type="GO" id="GO:0005524">
    <property type="term" value="F:ATP binding"/>
    <property type="evidence" value="ECO:0007669"/>
    <property type="project" value="UniProtKB-KW"/>
</dbReference>
<dbReference type="AlphaFoldDB" id="A0A2X2T3A4"/>
<dbReference type="PROSITE" id="PS50990">
    <property type="entry name" value="PEPTIDASE_C39"/>
    <property type="match status" value="1"/>
</dbReference>
<protein>
    <submittedName>
        <fullName evidence="2">Lactococcin-G-processing and transport ATP-binding protein LagD</fullName>
        <ecNumber evidence="2">3.4.22.-</ecNumber>
    </submittedName>
</protein>
<feature type="domain" description="Peptidase C39" evidence="1">
    <location>
        <begin position="4"/>
        <end position="122"/>
    </location>
</feature>
<keyword evidence="2" id="KW-0067">ATP-binding</keyword>
<evidence type="ECO:0000313" key="2">
    <source>
        <dbReference type="EMBL" id="SQA98784.1"/>
    </source>
</evidence>
<dbReference type="Proteomes" id="UP000251197">
    <property type="component" value="Unassembled WGS sequence"/>
</dbReference>